<gene>
    <name evidence="8" type="ORF">CQW23_04308</name>
</gene>
<sequence>MASTGIIILWDVTMITLIVFMNLKPVLVKGEQKVPCLFIMGDSTFDNGNNNNLLTAAKANYPPYGIDFPDGPTGRFTNGRNVADFIAELLGFDRYIEPFATVKGVEMFRGVNYASGAAGILDETAIHVGDRISLNRQLRNHNVTISHMSTLLGNKTLTMEYLSKCIYIVQIGNNDYINNYLLPQLYPSSHMYKPEQFATILIQQYSEQFKTLYLHGARKIVVFGIGGIGCVPAELDLYGTEDTACVNSIDSAVQKFSDKLKPMIDDLNSDLPDANFIYINSTSIAVTVPSSVGITNLREPCCEISVTKGEGQCKHGGGACSDRTARFFWDGFHPSEAPNKDAVIFKAEIIFGQRVLTSGSPVFSCKRRYSTREDADKRPIAISQLLRPARKSAWLKPQRW</sequence>
<dbReference type="OrthoDB" id="1683520at2759"/>
<keyword evidence="6" id="KW-0442">Lipid degradation</keyword>
<accession>A0A2G2XE94</accession>
<dbReference type="InterPro" id="IPR035669">
    <property type="entry name" value="SGNH_plant_lipase-like"/>
</dbReference>
<dbReference type="PANTHER" id="PTHR45650">
    <property type="entry name" value="GDSL-LIKE LIPASE/ACYLHYDROLASE-RELATED"/>
    <property type="match status" value="1"/>
</dbReference>
<keyword evidence="9" id="KW-1185">Reference proteome</keyword>
<keyword evidence="3" id="KW-0964">Secreted</keyword>
<dbReference type="Proteomes" id="UP000224567">
    <property type="component" value="Unassembled WGS sequence"/>
</dbReference>
<keyword evidence="5" id="KW-0378">Hydrolase</keyword>
<dbReference type="Gene3D" id="3.40.50.1110">
    <property type="entry name" value="SGNH hydrolase"/>
    <property type="match status" value="1"/>
</dbReference>
<dbReference type="GO" id="GO:0016788">
    <property type="term" value="F:hydrolase activity, acting on ester bonds"/>
    <property type="evidence" value="ECO:0007669"/>
    <property type="project" value="InterPro"/>
</dbReference>
<evidence type="ECO:0000256" key="3">
    <source>
        <dbReference type="ARBA" id="ARBA00022525"/>
    </source>
</evidence>
<dbReference type="PANTHER" id="PTHR45650:SF41">
    <property type="entry name" value="ZINC FINGER PROTEIN"/>
    <property type="match status" value="1"/>
</dbReference>
<dbReference type="CDD" id="cd01837">
    <property type="entry name" value="SGNH_plant_lipase_like"/>
    <property type="match status" value="1"/>
</dbReference>
<comment type="caution">
    <text evidence="8">The sequence shown here is derived from an EMBL/GenBank/DDBJ whole genome shotgun (WGS) entry which is preliminary data.</text>
</comment>
<reference evidence="8 9" key="1">
    <citation type="journal article" date="2017" name="Genome Biol.">
        <title>New reference genome sequences of hot pepper reveal the massive evolution of plant disease-resistance genes by retroduplication.</title>
        <authorList>
            <person name="Kim S."/>
            <person name="Park J."/>
            <person name="Yeom S.I."/>
            <person name="Kim Y.M."/>
            <person name="Seo E."/>
            <person name="Kim K.T."/>
            <person name="Kim M.S."/>
            <person name="Lee J.M."/>
            <person name="Cheong K."/>
            <person name="Shin H.S."/>
            <person name="Kim S.B."/>
            <person name="Han K."/>
            <person name="Lee J."/>
            <person name="Park M."/>
            <person name="Lee H.A."/>
            <person name="Lee H.Y."/>
            <person name="Lee Y."/>
            <person name="Oh S."/>
            <person name="Lee J.H."/>
            <person name="Choi E."/>
            <person name="Choi E."/>
            <person name="Lee S.E."/>
            <person name="Jeon J."/>
            <person name="Kim H."/>
            <person name="Choi G."/>
            <person name="Song H."/>
            <person name="Lee J."/>
            <person name="Lee S.C."/>
            <person name="Kwon J.K."/>
            <person name="Lee H.Y."/>
            <person name="Koo N."/>
            <person name="Hong Y."/>
            <person name="Kim R.W."/>
            <person name="Kang W.H."/>
            <person name="Huh J.H."/>
            <person name="Kang B.C."/>
            <person name="Yang T.J."/>
            <person name="Lee Y.H."/>
            <person name="Bennetzen J.L."/>
            <person name="Choi D."/>
        </authorList>
    </citation>
    <scope>NUCLEOTIDE SEQUENCE [LARGE SCALE GENOMIC DNA]</scope>
    <source>
        <strain evidence="9">cv. PBC81</strain>
    </source>
</reference>
<evidence type="ECO:0000256" key="4">
    <source>
        <dbReference type="ARBA" id="ARBA00022729"/>
    </source>
</evidence>
<evidence type="ECO:0000256" key="1">
    <source>
        <dbReference type="ARBA" id="ARBA00004613"/>
    </source>
</evidence>
<evidence type="ECO:0000313" key="8">
    <source>
        <dbReference type="EMBL" id="PHT55822.1"/>
    </source>
</evidence>
<comment type="subcellular location">
    <subcellularLocation>
        <location evidence="1">Secreted</location>
    </subcellularLocation>
</comment>
<dbReference type="InterPro" id="IPR036514">
    <property type="entry name" value="SGNH_hydro_sf"/>
</dbReference>
<keyword evidence="7" id="KW-0443">Lipid metabolism</keyword>
<dbReference type="InterPro" id="IPR051238">
    <property type="entry name" value="GDSL_esterase/lipase"/>
</dbReference>
<organism evidence="8 9">
    <name type="scientific">Capsicum baccatum</name>
    <name type="common">Peruvian pepper</name>
    <dbReference type="NCBI Taxonomy" id="33114"/>
    <lineage>
        <taxon>Eukaryota</taxon>
        <taxon>Viridiplantae</taxon>
        <taxon>Streptophyta</taxon>
        <taxon>Embryophyta</taxon>
        <taxon>Tracheophyta</taxon>
        <taxon>Spermatophyta</taxon>
        <taxon>Magnoliopsida</taxon>
        <taxon>eudicotyledons</taxon>
        <taxon>Gunneridae</taxon>
        <taxon>Pentapetalae</taxon>
        <taxon>asterids</taxon>
        <taxon>lamiids</taxon>
        <taxon>Solanales</taxon>
        <taxon>Solanaceae</taxon>
        <taxon>Solanoideae</taxon>
        <taxon>Capsiceae</taxon>
        <taxon>Capsicum</taxon>
    </lineage>
</organism>
<protein>
    <recommendedName>
        <fullName evidence="10">GDSL esterase/lipase</fullName>
    </recommendedName>
</protein>
<reference evidence="9" key="2">
    <citation type="journal article" date="2017" name="J. Anim. Genet.">
        <title>Multiple reference genome sequences of hot pepper reveal the massive evolution of plant disease resistance genes by retroduplication.</title>
        <authorList>
            <person name="Kim S."/>
            <person name="Park J."/>
            <person name="Yeom S.-I."/>
            <person name="Kim Y.-M."/>
            <person name="Seo E."/>
            <person name="Kim K.-T."/>
            <person name="Kim M.-S."/>
            <person name="Lee J.M."/>
            <person name="Cheong K."/>
            <person name="Shin H.-S."/>
            <person name="Kim S.-B."/>
            <person name="Han K."/>
            <person name="Lee J."/>
            <person name="Park M."/>
            <person name="Lee H.-A."/>
            <person name="Lee H.-Y."/>
            <person name="Lee Y."/>
            <person name="Oh S."/>
            <person name="Lee J.H."/>
            <person name="Choi E."/>
            <person name="Choi E."/>
            <person name="Lee S.E."/>
            <person name="Jeon J."/>
            <person name="Kim H."/>
            <person name="Choi G."/>
            <person name="Song H."/>
            <person name="Lee J."/>
            <person name="Lee S.-C."/>
            <person name="Kwon J.-K."/>
            <person name="Lee H.-Y."/>
            <person name="Koo N."/>
            <person name="Hong Y."/>
            <person name="Kim R.W."/>
            <person name="Kang W.-H."/>
            <person name="Huh J.H."/>
            <person name="Kang B.-C."/>
            <person name="Yang T.-J."/>
            <person name="Lee Y.-H."/>
            <person name="Bennetzen J.L."/>
            <person name="Choi D."/>
        </authorList>
    </citation>
    <scope>NUCLEOTIDE SEQUENCE [LARGE SCALE GENOMIC DNA]</scope>
    <source>
        <strain evidence="9">cv. PBC81</strain>
    </source>
</reference>
<name>A0A2G2XE94_CAPBA</name>
<keyword evidence="4" id="KW-0732">Signal</keyword>
<dbReference type="GO" id="GO:0016042">
    <property type="term" value="P:lipid catabolic process"/>
    <property type="evidence" value="ECO:0007669"/>
    <property type="project" value="UniProtKB-KW"/>
</dbReference>
<evidence type="ECO:0000256" key="6">
    <source>
        <dbReference type="ARBA" id="ARBA00022963"/>
    </source>
</evidence>
<evidence type="ECO:0000313" key="9">
    <source>
        <dbReference type="Proteomes" id="UP000224567"/>
    </source>
</evidence>
<dbReference type="GO" id="GO:0005576">
    <property type="term" value="C:extracellular region"/>
    <property type="evidence" value="ECO:0007669"/>
    <property type="project" value="UniProtKB-SubCell"/>
</dbReference>
<comment type="similarity">
    <text evidence="2">Belongs to the 'GDSL' lipolytic enzyme family.</text>
</comment>
<dbReference type="AlphaFoldDB" id="A0A2G2XE94"/>
<evidence type="ECO:0000256" key="7">
    <source>
        <dbReference type="ARBA" id="ARBA00023098"/>
    </source>
</evidence>
<evidence type="ECO:0000256" key="5">
    <source>
        <dbReference type="ARBA" id="ARBA00022801"/>
    </source>
</evidence>
<evidence type="ECO:0000256" key="2">
    <source>
        <dbReference type="ARBA" id="ARBA00008668"/>
    </source>
</evidence>
<evidence type="ECO:0008006" key="10">
    <source>
        <dbReference type="Google" id="ProtNLM"/>
    </source>
</evidence>
<proteinExistence type="inferred from homology"/>
<dbReference type="EMBL" id="MLFT02000002">
    <property type="protein sequence ID" value="PHT55822.1"/>
    <property type="molecule type" value="Genomic_DNA"/>
</dbReference>
<dbReference type="Pfam" id="PF00657">
    <property type="entry name" value="Lipase_GDSL"/>
    <property type="match status" value="1"/>
</dbReference>
<dbReference type="InterPro" id="IPR001087">
    <property type="entry name" value="GDSL"/>
</dbReference>